<dbReference type="EMBL" id="OU896714">
    <property type="protein sequence ID" value="CAG9824610.1"/>
    <property type="molecule type" value="Genomic_DNA"/>
</dbReference>
<accession>A0A9N9X7S8</accession>
<feature type="compositionally biased region" description="Polar residues" evidence="1">
    <location>
        <begin position="34"/>
        <end position="48"/>
    </location>
</feature>
<gene>
    <name evidence="2" type="ORF">PHAECO_LOCUS11851</name>
</gene>
<dbReference type="AlphaFoldDB" id="A0A9N9X7S8"/>
<evidence type="ECO:0000313" key="3">
    <source>
        <dbReference type="Proteomes" id="UP001153737"/>
    </source>
</evidence>
<evidence type="ECO:0000256" key="1">
    <source>
        <dbReference type="SAM" id="MobiDB-lite"/>
    </source>
</evidence>
<organism evidence="2 3">
    <name type="scientific">Phaedon cochleariae</name>
    <name type="common">Mustard beetle</name>
    <dbReference type="NCBI Taxonomy" id="80249"/>
    <lineage>
        <taxon>Eukaryota</taxon>
        <taxon>Metazoa</taxon>
        <taxon>Ecdysozoa</taxon>
        <taxon>Arthropoda</taxon>
        <taxon>Hexapoda</taxon>
        <taxon>Insecta</taxon>
        <taxon>Pterygota</taxon>
        <taxon>Neoptera</taxon>
        <taxon>Endopterygota</taxon>
        <taxon>Coleoptera</taxon>
        <taxon>Polyphaga</taxon>
        <taxon>Cucujiformia</taxon>
        <taxon>Chrysomeloidea</taxon>
        <taxon>Chrysomelidae</taxon>
        <taxon>Chrysomelinae</taxon>
        <taxon>Chrysomelini</taxon>
        <taxon>Phaedon</taxon>
    </lineage>
</organism>
<name>A0A9N9X7S8_PHACE</name>
<feature type="region of interest" description="Disordered" evidence="1">
    <location>
        <begin position="30"/>
        <end position="72"/>
    </location>
</feature>
<sequence length="285" mass="31258">MTTEIGIELRERTRILVILVSASLPFAGGRSTKQDTGLSVPITPSTSNEISESIDEDEEEDDPPILEDGSTTHGLERLSSAATCLVAGVEYTHGQQTVVLVLVNSIGKPATATTFGDLAAILIDRVVHLGRSYARVDILFDRYRPKSIKSGTHCRRTRGAVSVRRDITGAAIPLPKKWKNFLALGDNMADLDRFLSQEVLQHVFDAIEVALFGGFIHEDDVRSTNPESDVSPLAATREEADTRVVMTCTKLCHRFHLCFKQCFDSGMIVFFTSFGGHLEAHALQT</sequence>
<feature type="compositionally biased region" description="Acidic residues" evidence="1">
    <location>
        <begin position="52"/>
        <end position="65"/>
    </location>
</feature>
<dbReference type="Proteomes" id="UP001153737">
    <property type="component" value="Chromosome 8"/>
</dbReference>
<dbReference type="OrthoDB" id="6777924at2759"/>
<reference evidence="2" key="1">
    <citation type="submission" date="2022-01" db="EMBL/GenBank/DDBJ databases">
        <authorList>
            <person name="King R."/>
        </authorList>
    </citation>
    <scope>NUCLEOTIDE SEQUENCE</scope>
</reference>
<keyword evidence="3" id="KW-1185">Reference proteome</keyword>
<proteinExistence type="predicted"/>
<reference evidence="2" key="2">
    <citation type="submission" date="2022-10" db="EMBL/GenBank/DDBJ databases">
        <authorList>
            <consortium name="ENA_rothamsted_submissions"/>
            <consortium name="culmorum"/>
            <person name="King R."/>
        </authorList>
    </citation>
    <scope>NUCLEOTIDE SEQUENCE</scope>
</reference>
<protein>
    <submittedName>
        <fullName evidence="2">Uncharacterized protein</fullName>
    </submittedName>
</protein>
<evidence type="ECO:0000313" key="2">
    <source>
        <dbReference type="EMBL" id="CAG9824610.1"/>
    </source>
</evidence>